<feature type="region of interest" description="Disordered" evidence="1">
    <location>
        <begin position="35"/>
        <end position="96"/>
    </location>
</feature>
<name>A0AAV7V1V2_PLEWA</name>
<organism evidence="2 3">
    <name type="scientific">Pleurodeles waltl</name>
    <name type="common">Iberian ribbed newt</name>
    <dbReference type="NCBI Taxonomy" id="8319"/>
    <lineage>
        <taxon>Eukaryota</taxon>
        <taxon>Metazoa</taxon>
        <taxon>Chordata</taxon>
        <taxon>Craniata</taxon>
        <taxon>Vertebrata</taxon>
        <taxon>Euteleostomi</taxon>
        <taxon>Amphibia</taxon>
        <taxon>Batrachia</taxon>
        <taxon>Caudata</taxon>
        <taxon>Salamandroidea</taxon>
        <taxon>Salamandridae</taxon>
        <taxon>Pleurodelinae</taxon>
        <taxon>Pleurodeles</taxon>
    </lineage>
</organism>
<dbReference type="EMBL" id="JANPWB010000004">
    <property type="protein sequence ID" value="KAJ1194761.1"/>
    <property type="molecule type" value="Genomic_DNA"/>
</dbReference>
<protein>
    <submittedName>
        <fullName evidence="2">Uncharacterized protein</fullName>
    </submittedName>
</protein>
<reference evidence="2" key="1">
    <citation type="journal article" date="2022" name="bioRxiv">
        <title>Sequencing and chromosome-scale assembly of the giantPleurodeles waltlgenome.</title>
        <authorList>
            <person name="Brown T."/>
            <person name="Elewa A."/>
            <person name="Iarovenko S."/>
            <person name="Subramanian E."/>
            <person name="Araus A.J."/>
            <person name="Petzold A."/>
            <person name="Susuki M."/>
            <person name="Suzuki K.-i.T."/>
            <person name="Hayashi T."/>
            <person name="Toyoda A."/>
            <person name="Oliveira C."/>
            <person name="Osipova E."/>
            <person name="Leigh N.D."/>
            <person name="Simon A."/>
            <person name="Yun M.H."/>
        </authorList>
    </citation>
    <scope>NUCLEOTIDE SEQUENCE</scope>
    <source>
        <strain evidence="2">20211129_DDA</strain>
        <tissue evidence="2">Liver</tissue>
    </source>
</reference>
<evidence type="ECO:0000313" key="2">
    <source>
        <dbReference type="EMBL" id="KAJ1194761.1"/>
    </source>
</evidence>
<keyword evidence="3" id="KW-1185">Reference proteome</keyword>
<evidence type="ECO:0000256" key="1">
    <source>
        <dbReference type="SAM" id="MobiDB-lite"/>
    </source>
</evidence>
<evidence type="ECO:0000313" key="3">
    <source>
        <dbReference type="Proteomes" id="UP001066276"/>
    </source>
</evidence>
<proteinExistence type="predicted"/>
<accession>A0AAV7V1V2</accession>
<comment type="caution">
    <text evidence="2">The sequence shown here is derived from an EMBL/GenBank/DDBJ whole genome shotgun (WGS) entry which is preliminary data.</text>
</comment>
<dbReference type="AlphaFoldDB" id="A0AAV7V1V2"/>
<feature type="compositionally biased region" description="Polar residues" evidence="1">
    <location>
        <begin position="49"/>
        <end position="65"/>
    </location>
</feature>
<gene>
    <name evidence="2" type="ORF">NDU88_004047</name>
</gene>
<sequence>MAATDPASVQLCLFPGRLPSRQQRLYLVSEVPSMGHSFRTKRGHPSGGMRSSLTGALRRSVQQSRAACRRTRPALCTPGSPPVGQRTAPAHTTGSWRRALTSLVATGSE</sequence>
<dbReference type="Proteomes" id="UP001066276">
    <property type="component" value="Chromosome 2_2"/>
</dbReference>